<dbReference type="PANTHER" id="PTHR43767:SF10">
    <property type="entry name" value="SURFACTIN SYNTHASE SUBUNIT 1"/>
    <property type="match status" value="1"/>
</dbReference>
<comment type="caution">
    <text evidence="5">The sequence shown here is derived from an EMBL/GenBank/DDBJ whole genome shotgun (WGS) entry which is preliminary data.</text>
</comment>
<keyword evidence="1" id="KW-0436">Ligase</keyword>
<dbReference type="EMBL" id="JAEACQ010000156">
    <property type="protein sequence ID" value="MBL7627142.1"/>
    <property type="molecule type" value="Genomic_DNA"/>
</dbReference>
<dbReference type="Pfam" id="PF13193">
    <property type="entry name" value="AMP-binding_C"/>
    <property type="match status" value="1"/>
</dbReference>
<reference evidence="5" key="1">
    <citation type="submission" date="2020-12" db="EMBL/GenBank/DDBJ databases">
        <title>Genomic characterization of non-nitrogen-fixing Frankia strains.</title>
        <authorList>
            <person name="Carlos-Shanley C."/>
            <person name="Guerra T."/>
            <person name="Hahn D."/>
        </authorList>
    </citation>
    <scope>NUCLEOTIDE SEQUENCE</scope>
    <source>
        <strain evidence="5">CN6</strain>
    </source>
</reference>
<evidence type="ECO:0000313" key="5">
    <source>
        <dbReference type="EMBL" id="MBL7627142.1"/>
    </source>
</evidence>
<dbReference type="GO" id="GO:0016877">
    <property type="term" value="F:ligase activity, forming carbon-sulfur bonds"/>
    <property type="evidence" value="ECO:0007669"/>
    <property type="project" value="UniProtKB-ARBA"/>
</dbReference>
<accession>A0A937RBA9</accession>
<sequence length="557" mass="58651">MADDWARWPEEFERRYRADGYWRDETLGELPRAWARRSGDATALVAGDRRISYAELDAEADDLAAGLATLGLAAGDRVILHLPNRAELVTVLFALARLGAVPVLALPAHRRTEIEHFARLSDAVAYVIADRHEGFDYRDLAGELTEAVGSLRHVLVAGEAGPFTALDAVAAAGAAARRRGEAAGPAGASPPGARAPDAGAPRQDPAGVALMLISGGTTGKPKLIPRTHRDYAYNARASAAVAGLAAADVYLAALPAAHNFPLACPGILGTLGAGGTVVLAASASPDVAFRLIAAERVTVTALVPALARMWTDAAGWERPDLTSLRLLQVGGARLDEGLAREIPGALGCAVQQVFGMAEGLLNFTRLDDPPDLVATTQGRPLADADELRVVDGEGAEVAPTEVGELWTRGPYTIRGYYRAAAHNAVTFTSDGFYRTGDLVRRLPSGHLVVEGRVKDVINRGGEKISAGELEEELLAHPAIAQAAVVGIADETVGESICAVVVPPPGAEPPGLGQLRGHLVERGLARIKLPDRLVVLDALPLTAVGKIDKKELRRRLDR</sequence>
<dbReference type="InterPro" id="IPR045851">
    <property type="entry name" value="AMP-bd_C_sf"/>
</dbReference>
<feature type="domain" description="AMP-dependent synthetase/ligase" evidence="3">
    <location>
        <begin position="33"/>
        <end position="417"/>
    </location>
</feature>
<feature type="domain" description="AMP-binding enzyme C-terminal" evidence="4">
    <location>
        <begin position="468"/>
        <end position="545"/>
    </location>
</feature>
<dbReference type="InterPro" id="IPR050237">
    <property type="entry name" value="ATP-dep_AMP-bd_enzyme"/>
</dbReference>
<dbReference type="InterPro" id="IPR025110">
    <property type="entry name" value="AMP-bd_C"/>
</dbReference>
<gene>
    <name evidence="5" type="ORF">I7412_08165</name>
</gene>
<keyword evidence="6" id="KW-1185">Reference proteome</keyword>
<evidence type="ECO:0000313" key="6">
    <source>
        <dbReference type="Proteomes" id="UP000604475"/>
    </source>
</evidence>
<evidence type="ECO:0000259" key="3">
    <source>
        <dbReference type="Pfam" id="PF00501"/>
    </source>
</evidence>
<organism evidence="5 6">
    <name type="scientific">Frankia nepalensis</name>
    <dbReference type="NCBI Taxonomy" id="1836974"/>
    <lineage>
        <taxon>Bacteria</taxon>
        <taxon>Bacillati</taxon>
        <taxon>Actinomycetota</taxon>
        <taxon>Actinomycetes</taxon>
        <taxon>Frankiales</taxon>
        <taxon>Frankiaceae</taxon>
        <taxon>Frankia</taxon>
    </lineage>
</organism>
<evidence type="ECO:0000256" key="2">
    <source>
        <dbReference type="SAM" id="MobiDB-lite"/>
    </source>
</evidence>
<dbReference type="Pfam" id="PF00501">
    <property type="entry name" value="AMP-binding"/>
    <property type="match status" value="1"/>
</dbReference>
<dbReference type="InterPro" id="IPR020845">
    <property type="entry name" value="AMP-binding_CS"/>
</dbReference>
<dbReference type="Gene3D" id="3.30.300.30">
    <property type="match status" value="1"/>
</dbReference>
<dbReference type="Proteomes" id="UP000604475">
    <property type="component" value="Unassembled WGS sequence"/>
</dbReference>
<dbReference type="Gene3D" id="2.30.38.10">
    <property type="entry name" value="Luciferase, Domain 3"/>
    <property type="match status" value="1"/>
</dbReference>
<evidence type="ECO:0000259" key="4">
    <source>
        <dbReference type="Pfam" id="PF13193"/>
    </source>
</evidence>
<dbReference type="InterPro" id="IPR000873">
    <property type="entry name" value="AMP-dep_synth/lig_dom"/>
</dbReference>
<protein>
    <submittedName>
        <fullName evidence="5">AMP-binding protein</fullName>
    </submittedName>
</protein>
<evidence type="ECO:0000256" key="1">
    <source>
        <dbReference type="ARBA" id="ARBA00022598"/>
    </source>
</evidence>
<feature type="compositionally biased region" description="Low complexity" evidence="2">
    <location>
        <begin position="182"/>
        <end position="201"/>
    </location>
</feature>
<dbReference type="AlphaFoldDB" id="A0A937RBA9"/>
<name>A0A937RBA9_9ACTN</name>
<dbReference type="PANTHER" id="PTHR43767">
    <property type="entry name" value="LONG-CHAIN-FATTY-ACID--COA LIGASE"/>
    <property type="match status" value="1"/>
</dbReference>
<proteinExistence type="predicted"/>
<dbReference type="FunFam" id="2.30.38.10:FF:000003">
    <property type="entry name" value="Vibriobactin-specific 2,3-dihydroxybenzoate-AMP ligase"/>
    <property type="match status" value="1"/>
</dbReference>
<dbReference type="SUPFAM" id="SSF56801">
    <property type="entry name" value="Acetyl-CoA synthetase-like"/>
    <property type="match status" value="1"/>
</dbReference>
<dbReference type="Gene3D" id="3.40.50.980">
    <property type="match status" value="2"/>
</dbReference>
<feature type="region of interest" description="Disordered" evidence="2">
    <location>
        <begin position="181"/>
        <end position="201"/>
    </location>
</feature>
<dbReference type="RefSeq" id="WP_203008167.1">
    <property type="nucleotide sequence ID" value="NZ_JADWYU010000120.1"/>
</dbReference>
<dbReference type="PROSITE" id="PS00455">
    <property type="entry name" value="AMP_BINDING"/>
    <property type="match status" value="1"/>
</dbReference>